<dbReference type="EMBL" id="AZMM01004462">
    <property type="protein sequence ID" value="ETJ41612.1"/>
    <property type="molecule type" value="Genomic_DNA"/>
</dbReference>
<protein>
    <submittedName>
        <fullName evidence="1">Uncharacterized protein</fullName>
    </submittedName>
</protein>
<sequence>MPSVVQRAPYALWFPPNHKIIYLVYNTLSHNKNVTALQYARYRGAGKPVIHVDRCMY</sequence>
<name>W1YGI5_9ZZZZ</name>
<comment type="caution">
    <text evidence="1">The sequence shown here is derived from an EMBL/GenBank/DDBJ whole genome shotgun (WGS) entry which is preliminary data.</text>
</comment>
<reference evidence="1" key="1">
    <citation type="submission" date="2013-12" db="EMBL/GenBank/DDBJ databases">
        <title>A Varibaculum cambriense genome reconstructed from a premature infant gut community with otherwise low bacterial novelty that shifts toward anaerobic metabolism during the third week of life.</title>
        <authorList>
            <person name="Brown C.T."/>
            <person name="Sharon I."/>
            <person name="Thomas B.C."/>
            <person name="Castelle C.J."/>
            <person name="Morowitz M.J."/>
            <person name="Banfield J.F."/>
        </authorList>
    </citation>
    <scope>NUCLEOTIDE SEQUENCE</scope>
</reference>
<evidence type="ECO:0000313" key="1">
    <source>
        <dbReference type="EMBL" id="ETJ41612.1"/>
    </source>
</evidence>
<accession>W1YGI5</accession>
<gene>
    <name evidence="1" type="ORF">Q604_UNBC04462G0001</name>
</gene>
<proteinExistence type="predicted"/>
<organism evidence="1">
    <name type="scientific">human gut metagenome</name>
    <dbReference type="NCBI Taxonomy" id="408170"/>
    <lineage>
        <taxon>unclassified sequences</taxon>
        <taxon>metagenomes</taxon>
        <taxon>organismal metagenomes</taxon>
    </lineage>
</organism>
<feature type="non-terminal residue" evidence="1">
    <location>
        <position position="57"/>
    </location>
</feature>
<dbReference type="AlphaFoldDB" id="W1YGI5"/>